<dbReference type="InterPro" id="IPR016193">
    <property type="entry name" value="Cytidine_deaminase-like"/>
</dbReference>
<dbReference type="Proteomes" id="UP000179243">
    <property type="component" value="Unassembled WGS sequence"/>
</dbReference>
<feature type="binding site" evidence="7">
    <location>
        <position position="88"/>
    </location>
    <ligand>
        <name>Zn(2+)</name>
        <dbReference type="ChEBI" id="CHEBI:29105"/>
        <note>catalytic</note>
    </ligand>
</feature>
<reference evidence="9 10" key="1">
    <citation type="journal article" date="2016" name="Nat. Commun.">
        <title>Thousands of microbial genomes shed light on interconnected biogeochemical processes in an aquifer system.</title>
        <authorList>
            <person name="Anantharaman K."/>
            <person name="Brown C.T."/>
            <person name="Hug L.A."/>
            <person name="Sharon I."/>
            <person name="Castelle C.J."/>
            <person name="Probst A.J."/>
            <person name="Thomas B.C."/>
            <person name="Singh A."/>
            <person name="Wilkins M.J."/>
            <person name="Karaoz U."/>
            <person name="Brodie E.L."/>
            <person name="Williams K.H."/>
            <person name="Hubbard S.S."/>
            <person name="Banfield J.F."/>
        </authorList>
    </citation>
    <scope>NUCLEOTIDE SEQUENCE [LARGE SCALE GENOMIC DNA]</scope>
</reference>
<dbReference type="PANTHER" id="PTHR11086:SF18">
    <property type="entry name" value="DEOXYCYTIDYLATE DEAMINASE"/>
    <property type="match status" value="1"/>
</dbReference>
<comment type="similarity">
    <text evidence="2">Belongs to the cytidine and deoxycytidylate deaminase family.</text>
</comment>
<dbReference type="PIRSF" id="PIRSF006019">
    <property type="entry name" value="dCMP_deaminase"/>
    <property type="match status" value="1"/>
</dbReference>
<dbReference type="PROSITE" id="PS51747">
    <property type="entry name" value="CYT_DCMP_DEAMINASES_2"/>
    <property type="match status" value="1"/>
</dbReference>
<evidence type="ECO:0000256" key="5">
    <source>
        <dbReference type="ARBA" id="ARBA00022833"/>
    </source>
</evidence>
<keyword evidence="4" id="KW-0378">Hydrolase</keyword>
<comment type="caution">
    <text evidence="9">The sequence shown here is derived from an EMBL/GenBank/DDBJ whole genome shotgun (WGS) entry which is preliminary data.</text>
</comment>
<proteinExistence type="inferred from homology"/>
<dbReference type="InterPro" id="IPR016192">
    <property type="entry name" value="APOBEC/CMP_deaminase_Zn-bd"/>
</dbReference>
<name>A0A1F7FKV0_UNCRA</name>
<dbReference type="PANTHER" id="PTHR11086">
    <property type="entry name" value="DEOXYCYTIDYLATE DEAMINASE-RELATED"/>
    <property type="match status" value="1"/>
</dbReference>
<evidence type="ECO:0000313" key="9">
    <source>
        <dbReference type="EMBL" id="OGK07354.1"/>
    </source>
</evidence>
<dbReference type="InterPro" id="IPR016473">
    <property type="entry name" value="dCMP_deaminase"/>
</dbReference>
<dbReference type="GO" id="GO:0005737">
    <property type="term" value="C:cytoplasm"/>
    <property type="evidence" value="ECO:0007669"/>
    <property type="project" value="TreeGrafter"/>
</dbReference>
<evidence type="ECO:0000256" key="2">
    <source>
        <dbReference type="ARBA" id="ARBA00006576"/>
    </source>
</evidence>
<accession>A0A1F7FKV0</accession>
<feature type="binding site" evidence="7">
    <location>
        <position position="91"/>
    </location>
    <ligand>
        <name>Zn(2+)</name>
        <dbReference type="ChEBI" id="CHEBI:29105"/>
        <note>catalytic</note>
    </ligand>
</feature>
<feature type="active site" description="Proton donor" evidence="6">
    <location>
        <position position="62"/>
    </location>
</feature>
<sequence length="134" mass="14239">MGIAHAVSHRSTCDRNHVGAVIVRDNTVLATGYNGSVRGLPHCAKTGHMMVNGHCTTTVHAEVNAIVQAARIGVAIQGGAMYVTSSPCWNCFKLIANAGITKICYGKEYGTDTALVKKYARRAGIILKRTAVLN</sequence>
<dbReference type="CDD" id="cd01286">
    <property type="entry name" value="deoxycytidylate_deaminase"/>
    <property type="match status" value="1"/>
</dbReference>
<dbReference type="GO" id="GO:0004132">
    <property type="term" value="F:dCMP deaminase activity"/>
    <property type="evidence" value="ECO:0007669"/>
    <property type="project" value="InterPro"/>
</dbReference>
<dbReference type="InterPro" id="IPR035105">
    <property type="entry name" value="Deoxycytidylate_deaminase_dom"/>
</dbReference>
<dbReference type="SUPFAM" id="SSF53927">
    <property type="entry name" value="Cytidine deaminase-like"/>
    <property type="match status" value="1"/>
</dbReference>
<protein>
    <submittedName>
        <fullName evidence="9">Deaminase</fullName>
    </submittedName>
</protein>
<dbReference type="Pfam" id="PF00383">
    <property type="entry name" value="dCMP_cyt_deam_1"/>
    <property type="match status" value="1"/>
</dbReference>
<dbReference type="PROSITE" id="PS00903">
    <property type="entry name" value="CYT_DCMP_DEAMINASES_1"/>
    <property type="match status" value="1"/>
</dbReference>
<keyword evidence="3 7" id="KW-0479">Metal-binding</keyword>
<dbReference type="InterPro" id="IPR002125">
    <property type="entry name" value="CMP_dCMP_dom"/>
</dbReference>
<gene>
    <name evidence="9" type="ORF">A2519_07370</name>
</gene>
<feature type="binding site" evidence="7">
    <location>
        <position position="60"/>
    </location>
    <ligand>
        <name>Zn(2+)</name>
        <dbReference type="ChEBI" id="CHEBI:29105"/>
        <note>catalytic</note>
    </ligand>
</feature>
<evidence type="ECO:0000256" key="4">
    <source>
        <dbReference type="ARBA" id="ARBA00022801"/>
    </source>
</evidence>
<evidence type="ECO:0000259" key="8">
    <source>
        <dbReference type="PROSITE" id="PS51747"/>
    </source>
</evidence>
<dbReference type="GO" id="GO:0008270">
    <property type="term" value="F:zinc ion binding"/>
    <property type="evidence" value="ECO:0007669"/>
    <property type="project" value="InterPro"/>
</dbReference>
<dbReference type="Gene3D" id="3.40.140.10">
    <property type="entry name" value="Cytidine Deaminase, domain 2"/>
    <property type="match status" value="1"/>
</dbReference>
<dbReference type="AlphaFoldDB" id="A0A1F7FKV0"/>
<dbReference type="InterPro" id="IPR015517">
    <property type="entry name" value="dCMP_deaminase-rel"/>
</dbReference>
<comment type="cofactor">
    <cofactor evidence="1 7">
        <name>Zn(2+)</name>
        <dbReference type="ChEBI" id="CHEBI:29105"/>
    </cofactor>
</comment>
<keyword evidence="5 7" id="KW-0862">Zinc</keyword>
<feature type="domain" description="CMP/dCMP-type deaminase" evidence="8">
    <location>
        <begin position="1"/>
        <end position="122"/>
    </location>
</feature>
<evidence type="ECO:0000256" key="1">
    <source>
        <dbReference type="ARBA" id="ARBA00001947"/>
    </source>
</evidence>
<dbReference type="GO" id="GO:0006220">
    <property type="term" value="P:pyrimidine nucleotide metabolic process"/>
    <property type="evidence" value="ECO:0007669"/>
    <property type="project" value="InterPro"/>
</dbReference>
<organism evidence="9 10">
    <name type="scientific">Candidatus Raymondbacteria bacterium RIFOXYD12_FULL_49_13</name>
    <dbReference type="NCBI Taxonomy" id="1817890"/>
    <lineage>
        <taxon>Bacteria</taxon>
        <taxon>Raymondiibacteriota</taxon>
    </lineage>
</organism>
<dbReference type="EMBL" id="MFYX01000010">
    <property type="protein sequence ID" value="OGK07354.1"/>
    <property type="molecule type" value="Genomic_DNA"/>
</dbReference>
<evidence type="ECO:0000256" key="3">
    <source>
        <dbReference type="ARBA" id="ARBA00022723"/>
    </source>
</evidence>
<evidence type="ECO:0000256" key="7">
    <source>
        <dbReference type="PIRSR" id="PIRSR006019-2"/>
    </source>
</evidence>
<evidence type="ECO:0000313" key="10">
    <source>
        <dbReference type="Proteomes" id="UP000179243"/>
    </source>
</evidence>
<evidence type="ECO:0000256" key="6">
    <source>
        <dbReference type="PIRSR" id="PIRSR006019-1"/>
    </source>
</evidence>